<protein>
    <recommendedName>
        <fullName evidence="2">Xylose isomerase-like TIM barrel domain-containing protein</fullName>
    </recommendedName>
</protein>
<dbReference type="SUPFAM" id="SSF51658">
    <property type="entry name" value="Xylose isomerase-like"/>
    <property type="match status" value="1"/>
</dbReference>
<feature type="non-terminal residue" evidence="1">
    <location>
        <position position="1"/>
    </location>
</feature>
<gene>
    <name evidence="1" type="ORF">S01H1_56714</name>
</gene>
<evidence type="ECO:0000313" key="1">
    <source>
        <dbReference type="EMBL" id="GAG20722.1"/>
    </source>
</evidence>
<dbReference type="AlphaFoldDB" id="X0WBY2"/>
<dbReference type="InterPro" id="IPR036237">
    <property type="entry name" value="Xyl_isomerase-like_sf"/>
</dbReference>
<reference evidence="1" key="1">
    <citation type="journal article" date="2014" name="Front. Microbiol.">
        <title>High frequency of phylogenetically diverse reductive dehalogenase-homologous genes in deep subseafloor sedimentary metagenomes.</title>
        <authorList>
            <person name="Kawai M."/>
            <person name="Futagami T."/>
            <person name="Toyoda A."/>
            <person name="Takaki Y."/>
            <person name="Nishi S."/>
            <person name="Hori S."/>
            <person name="Arai W."/>
            <person name="Tsubouchi T."/>
            <person name="Morono Y."/>
            <person name="Uchiyama I."/>
            <person name="Ito T."/>
            <person name="Fujiyama A."/>
            <person name="Inagaki F."/>
            <person name="Takami H."/>
        </authorList>
    </citation>
    <scope>NUCLEOTIDE SEQUENCE</scope>
    <source>
        <strain evidence="1">Expedition CK06-06</strain>
    </source>
</reference>
<proteinExistence type="predicted"/>
<dbReference type="Gene3D" id="3.20.20.150">
    <property type="entry name" value="Divalent-metal-dependent TIM barrel enzymes"/>
    <property type="match status" value="1"/>
</dbReference>
<name>X0WBY2_9ZZZZ</name>
<comment type="caution">
    <text evidence="1">The sequence shown here is derived from an EMBL/GenBank/DDBJ whole genome shotgun (WGS) entry which is preliminary data.</text>
</comment>
<evidence type="ECO:0008006" key="2">
    <source>
        <dbReference type="Google" id="ProtNLM"/>
    </source>
</evidence>
<sequence length="94" mass="11173">DYADSPHVYVNWNCDGSDIEAPGFESNFNLVKDRISNLHMHDLFNEKYPYRKLFKLLRENNYSRYCDAEIGESKEPVRLMKYYRGLFLALQDAL</sequence>
<dbReference type="EMBL" id="BARS01036946">
    <property type="protein sequence ID" value="GAG20722.1"/>
    <property type="molecule type" value="Genomic_DNA"/>
</dbReference>
<organism evidence="1">
    <name type="scientific">marine sediment metagenome</name>
    <dbReference type="NCBI Taxonomy" id="412755"/>
    <lineage>
        <taxon>unclassified sequences</taxon>
        <taxon>metagenomes</taxon>
        <taxon>ecological metagenomes</taxon>
    </lineage>
</organism>
<accession>X0WBY2</accession>